<dbReference type="AlphaFoldDB" id="A0AA88ZY42"/>
<proteinExistence type="predicted"/>
<name>A0AA88ZY42_CLONO</name>
<feature type="domain" description="N-acetyltransferase" evidence="1">
    <location>
        <begin position="11"/>
        <end position="153"/>
    </location>
</feature>
<dbReference type="SUPFAM" id="SSF55729">
    <property type="entry name" value="Acyl-CoA N-acyltransferases (Nat)"/>
    <property type="match status" value="1"/>
</dbReference>
<evidence type="ECO:0000313" key="2">
    <source>
        <dbReference type="EMBL" id="KGN03596.1"/>
    </source>
</evidence>
<dbReference type="InterPro" id="IPR016181">
    <property type="entry name" value="Acyl_CoA_acyltransferase"/>
</dbReference>
<dbReference type="Pfam" id="PF13420">
    <property type="entry name" value="Acetyltransf_4"/>
    <property type="match status" value="1"/>
</dbReference>
<reference evidence="2 3" key="1">
    <citation type="submission" date="2014-01" db="EMBL/GenBank/DDBJ databases">
        <title>Plasmidome dynamics in the species complex Clostridium novyi sensu lato converts strains of independent lineages into distinctly different pathogens.</title>
        <authorList>
            <person name="Skarin H."/>
            <person name="Segerman B."/>
        </authorList>
    </citation>
    <scope>NUCLEOTIDE SEQUENCE [LARGE SCALE GENOMIC DNA]</scope>
    <source>
        <strain evidence="2 3">4570</strain>
    </source>
</reference>
<comment type="caution">
    <text evidence="2">The sequence shown here is derived from an EMBL/GenBank/DDBJ whole genome shotgun (WGS) entry which is preliminary data.</text>
</comment>
<dbReference type="Proteomes" id="UP000030016">
    <property type="component" value="Unassembled WGS sequence"/>
</dbReference>
<dbReference type="PROSITE" id="PS51186">
    <property type="entry name" value="GNAT"/>
    <property type="match status" value="1"/>
</dbReference>
<gene>
    <name evidence="2" type="ORF">Z969_01140</name>
</gene>
<dbReference type="InterPro" id="IPR000182">
    <property type="entry name" value="GNAT_dom"/>
</dbReference>
<accession>A0AA88ZY42</accession>
<dbReference type="RefSeq" id="WP_039248178.1">
    <property type="nucleotide sequence ID" value="NZ_JDRX01000001.1"/>
</dbReference>
<protein>
    <submittedName>
        <fullName evidence="2">GNAT family acetyltransferase</fullName>
    </submittedName>
</protein>
<evidence type="ECO:0000259" key="1">
    <source>
        <dbReference type="PROSITE" id="PS51186"/>
    </source>
</evidence>
<evidence type="ECO:0000313" key="3">
    <source>
        <dbReference type="Proteomes" id="UP000030016"/>
    </source>
</evidence>
<dbReference type="Gene3D" id="3.40.630.30">
    <property type="match status" value="1"/>
</dbReference>
<dbReference type="EMBL" id="JDRX01000001">
    <property type="protein sequence ID" value="KGN03596.1"/>
    <property type="molecule type" value="Genomic_DNA"/>
</dbReference>
<sequence length="169" mass="20714">MFDIKLDYNDIKITSVEREDIKDIYNWIKMQNSFYVKNEKMDNVDYSEFYDRFLEYYFSECEFFLKVKKHDKLIGVLKGKTEFKNPNEVWIIYLLLDKHIRNNKIGSKILELISKYFLCDCGISNFYTRVQKEDYKYINFFEKNKFYVSKTLKNKNEEVTILKKHMLKT</sequence>
<dbReference type="GO" id="GO:0016747">
    <property type="term" value="F:acyltransferase activity, transferring groups other than amino-acyl groups"/>
    <property type="evidence" value="ECO:0007669"/>
    <property type="project" value="InterPro"/>
</dbReference>
<organism evidence="2 3">
    <name type="scientific">Clostridium novyi A str. 4570</name>
    <dbReference type="NCBI Taxonomy" id="1444290"/>
    <lineage>
        <taxon>Bacteria</taxon>
        <taxon>Bacillati</taxon>
        <taxon>Bacillota</taxon>
        <taxon>Clostridia</taxon>
        <taxon>Eubacteriales</taxon>
        <taxon>Clostridiaceae</taxon>
        <taxon>Clostridium</taxon>
    </lineage>
</organism>